<dbReference type="PANTHER" id="PTHR46609">
    <property type="entry name" value="EXONUCLEASE, PHAGE-TYPE/RECB, C-TERMINAL DOMAIN-CONTAINING PROTEIN"/>
    <property type="match status" value="1"/>
</dbReference>
<dbReference type="Gene3D" id="3.90.320.10">
    <property type="match status" value="1"/>
</dbReference>
<dbReference type="InterPro" id="IPR011604">
    <property type="entry name" value="PDDEXK-like_dom_sf"/>
</dbReference>
<protein>
    <recommendedName>
        <fullName evidence="1">YqaJ viral recombinase domain-containing protein</fullName>
    </recommendedName>
</protein>
<sequence>MVQRGYFCTGIKETEENLVPEMQSCKILDEILIVVRRVSRLASSLILNVTNNSCEQFNSVVNKFINRKRVNYSLRGSYTTRCEASVVSHNTSGQYLRMIHKTRMDDKSPGTKAMQYGIDNEPFAKAMLQLQMNIDVTNCGLFVDQDQPFLAARPDGLIGDDEIVEIKCPITISDLENLSSAAASGKVLHHGNYTEIVDSRYKFRLLKNASGRRWESIEGIMDFIIERKYLFDLNNAQDKLYIVTGKNFDEHEENFKLTCYKMGETAYKLFRRERFVDKSKKLFDKVAKMKMSNSQQHMKTIHTQNETSDALYLLDVARERGYAIDQLLCYELVSTSFLITKCGFLKKPGKASLVQELEKDLKEPTFQTPSPSPHTTATLFYFMLIA</sequence>
<dbReference type="AlphaFoldDB" id="A0A7R9IMR7"/>
<dbReference type="PANTHER" id="PTHR46609:SF8">
    <property type="entry name" value="YQAJ VIRAL RECOMBINASE DOMAIN-CONTAINING PROTEIN"/>
    <property type="match status" value="1"/>
</dbReference>
<dbReference type="GO" id="GO:0006281">
    <property type="term" value="P:DNA repair"/>
    <property type="evidence" value="ECO:0007669"/>
    <property type="project" value="UniProtKB-ARBA"/>
</dbReference>
<dbReference type="InterPro" id="IPR051703">
    <property type="entry name" value="NF-kappa-B_Signaling_Reg"/>
</dbReference>
<reference evidence="2" key="1">
    <citation type="submission" date="2020-11" db="EMBL/GenBank/DDBJ databases">
        <authorList>
            <person name="Tran Van P."/>
        </authorList>
    </citation>
    <scope>NUCLEOTIDE SEQUENCE</scope>
</reference>
<feature type="domain" description="YqaJ viral recombinase" evidence="1">
    <location>
        <begin position="90"/>
        <end position="179"/>
    </location>
</feature>
<dbReference type="InterPro" id="IPR019080">
    <property type="entry name" value="YqaJ_viral_recombinase"/>
</dbReference>
<dbReference type="InterPro" id="IPR011335">
    <property type="entry name" value="Restrct_endonuc-II-like"/>
</dbReference>
<proteinExistence type="predicted"/>
<name>A0A7R9IMR7_9NEOP</name>
<dbReference type="SUPFAM" id="SSF52980">
    <property type="entry name" value="Restriction endonuclease-like"/>
    <property type="match status" value="1"/>
</dbReference>
<dbReference type="EMBL" id="OE004451">
    <property type="protein sequence ID" value="CAD7461177.1"/>
    <property type="molecule type" value="Genomic_DNA"/>
</dbReference>
<accession>A0A7R9IMR7</accession>
<gene>
    <name evidence="2" type="ORF">TTEB3V08_LOCUS9090</name>
</gene>
<dbReference type="Pfam" id="PF09588">
    <property type="entry name" value="YqaJ"/>
    <property type="match status" value="1"/>
</dbReference>
<evidence type="ECO:0000259" key="1">
    <source>
        <dbReference type="Pfam" id="PF09588"/>
    </source>
</evidence>
<evidence type="ECO:0000313" key="2">
    <source>
        <dbReference type="EMBL" id="CAD7461177.1"/>
    </source>
</evidence>
<organism evidence="2">
    <name type="scientific">Timema tahoe</name>
    <dbReference type="NCBI Taxonomy" id="61484"/>
    <lineage>
        <taxon>Eukaryota</taxon>
        <taxon>Metazoa</taxon>
        <taxon>Ecdysozoa</taxon>
        <taxon>Arthropoda</taxon>
        <taxon>Hexapoda</taxon>
        <taxon>Insecta</taxon>
        <taxon>Pterygota</taxon>
        <taxon>Neoptera</taxon>
        <taxon>Polyneoptera</taxon>
        <taxon>Phasmatodea</taxon>
        <taxon>Timematodea</taxon>
        <taxon>Timematoidea</taxon>
        <taxon>Timematidae</taxon>
        <taxon>Timema</taxon>
    </lineage>
</organism>